<evidence type="ECO:0000313" key="2">
    <source>
        <dbReference type="EMBL" id="KKS86466.1"/>
    </source>
</evidence>
<dbReference type="AlphaFoldDB" id="A0A0G1ETP6"/>
<evidence type="ECO:0000313" key="3">
    <source>
        <dbReference type="Proteomes" id="UP000034050"/>
    </source>
</evidence>
<evidence type="ECO:0008006" key="4">
    <source>
        <dbReference type="Google" id="ProtNLM"/>
    </source>
</evidence>
<organism evidence="2 3">
    <name type="scientific">Candidatus Gottesmanbacteria bacterium GW2011_GWB1_43_11</name>
    <dbReference type="NCBI Taxonomy" id="1618446"/>
    <lineage>
        <taxon>Bacteria</taxon>
        <taxon>Candidatus Gottesmaniibacteriota</taxon>
    </lineage>
</organism>
<dbReference type="STRING" id="1618446.UV61_C0010G0017"/>
<dbReference type="Proteomes" id="UP000034050">
    <property type="component" value="Unassembled WGS sequence"/>
</dbReference>
<reference evidence="2 3" key="1">
    <citation type="journal article" date="2015" name="Nature">
        <title>rRNA introns, odd ribosomes, and small enigmatic genomes across a large radiation of phyla.</title>
        <authorList>
            <person name="Brown C.T."/>
            <person name="Hug L.A."/>
            <person name="Thomas B.C."/>
            <person name="Sharon I."/>
            <person name="Castelle C.J."/>
            <person name="Singh A."/>
            <person name="Wilkins M.J."/>
            <person name="Williams K.H."/>
            <person name="Banfield J.F."/>
        </authorList>
    </citation>
    <scope>NUCLEOTIDE SEQUENCE [LARGE SCALE GENOMIC DNA]</scope>
</reference>
<feature type="transmembrane region" description="Helical" evidence="1">
    <location>
        <begin position="177"/>
        <end position="201"/>
    </location>
</feature>
<comment type="caution">
    <text evidence="2">The sequence shown here is derived from an EMBL/GenBank/DDBJ whole genome shotgun (WGS) entry which is preliminary data.</text>
</comment>
<feature type="transmembrane region" description="Helical" evidence="1">
    <location>
        <begin position="141"/>
        <end position="165"/>
    </location>
</feature>
<dbReference type="EMBL" id="LCFD01000010">
    <property type="protein sequence ID" value="KKS86466.1"/>
    <property type="molecule type" value="Genomic_DNA"/>
</dbReference>
<protein>
    <recommendedName>
        <fullName evidence="4">Yip1 domain-containing protein</fullName>
    </recommendedName>
</protein>
<feature type="transmembrane region" description="Helical" evidence="1">
    <location>
        <begin position="40"/>
        <end position="59"/>
    </location>
</feature>
<evidence type="ECO:0000256" key="1">
    <source>
        <dbReference type="SAM" id="Phobius"/>
    </source>
</evidence>
<sequence>MGFLLRLLKLNTRFWRNVWGSIHAPYATYRSLVADDPEQLLVLVGLMAIYFFLVSPLKFRTFHPFLLTINASRLFTTALTTYLGVCFFFLSLGWVLGRKANLRGVMLAWGFTLVPTLTWFFTTSMFYVVLPPPRHETLPGIIFSLLFITFSISLLFWKGLLYYLTLRFALKLDLWRIIGVSIVFFPGLFLFSLWMYAWGIFRVPFV</sequence>
<proteinExistence type="predicted"/>
<gene>
    <name evidence="2" type="ORF">UV61_C0010G0017</name>
</gene>
<feature type="transmembrane region" description="Helical" evidence="1">
    <location>
        <begin position="79"/>
        <end position="96"/>
    </location>
</feature>
<keyword evidence="1" id="KW-0812">Transmembrane</keyword>
<feature type="transmembrane region" description="Helical" evidence="1">
    <location>
        <begin position="108"/>
        <end position="129"/>
    </location>
</feature>
<accession>A0A0G1ETP6</accession>
<name>A0A0G1ETP6_9BACT</name>
<keyword evidence="1" id="KW-0472">Membrane</keyword>
<keyword evidence="1" id="KW-1133">Transmembrane helix</keyword>